<dbReference type="InterPro" id="IPR011706">
    <property type="entry name" value="Cu-oxidase_C"/>
</dbReference>
<dbReference type="Pfam" id="PF00394">
    <property type="entry name" value="Cu-oxidase"/>
    <property type="match status" value="1"/>
</dbReference>
<dbReference type="EMBL" id="BAAAMU010000012">
    <property type="protein sequence ID" value="GAA1625306.1"/>
    <property type="molecule type" value="Genomic_DNA"/>
</dbReference>
<dbReference type="SUPFAM" id="SSF49503">
    <property type="entry name" value="Cupredoxins"/>
    <property type="match status" value="3"/>
</dbReference>
<evidence type="ECO:0000259" key="8">
    <source>
        <dbReference type="Pfam" id="PF07732"/>
    </source>
</evidence>
<feature type="domain" description="Plastocyanin-like" evidence="8">
    <location>
        <begin position="62"/>
        <end position="165"/>
    </location>
</feature>
<dbReference type="InterPro" id="IPR045087">
    <property type="entry name" value="Cu-oxidase_fam"/>
</dbReference>
<reference evidence="10" key="1">
    <citation type="journal article" date="2019" name="Int. J. Syst. Evol. Microbiol.">
        <title>The Global Catalogue of Microorganisms (GCM) 10K type strain sequencing project: providing services to taxonomists for standard genome sequencing and annotation.</title>
        <authorList>
            <consortium name="The Broad Institute Genomics Platform"/>
            <consortium name="The Broad Institute Genome Sequencing Center for Infectious Disease"/>
            <person name="Wu L."/>
            <person name="Ma J."/>
        </authorList>
    </citation>
    <scope>NUCLEOTIDE SEQUENCE [LARGE SCALE GENOMIC DNA]</scope>
    <source>
        <strain evidence="10">JCM 13929</strain>
    </source>
</reference>
<protein>
    <recommendedName>
        <fullName evidence="11">Multicopper oxidase family protein</fullName>
    </recommendedName>
</protein>
<organism evidence="9 10">
    <name type="scientific">Nonomuraea maheshkhaliensis</name>
    <dbReference type="NCBI Taxonomy" id="419590"/>
    <lineage>
        <taxon>Bacteria</taxon>
        <taxon>Bacillati</taxon>
        <taxon>Actinomycetota</taxon>
        <taxon>Actinomycetes</taxon>
        <taxon>Streptosporangiales</taxon>
        <taxon>Streptosporangiaceae</taxon>
        <taxon>Nonomuraea</taxon>
    </lineage>
</organism>
<dbReference type="PROSITE" id="PS00080">
    <property type="entry name" value="MULTICOPPER_OXIDASE2"/>
    <property type="match status" value="1"/>
</dbReference>
<keyword evidence="5" id="KW-0732">Signal</keyword>
<evidence type="ECO:0000259" key="7">
    <source>
        <dbReference type="Pfam" id="PF07731"/>
    </source>
</evidence>
<feature type="region of interest" description="Disordered" evidence="4">
    <location>
        <begin position="468"/>
        <end position="585"/>
    </location>
</feature>
<dbReference type="CDD" id="cd13896">
    <property type="entry name" value="CuRO_3_CopA"/>
    <property type="match status" value="1"/>
</dbReference>
<feature type="compositionally biased region" description="Basic and acidic residues" evidence="4">
    <location>
        <begin position="565"/>
        <end position="585"/>
    </location>
</feature>
<evidence type="ECO:0000313" key="10">
    <source>
        <dbReference type="Proteomes" id="UP001500064"/>
    </source>
</evidence>
<dbReference type="CDD" id="cd13861">
    <property type="entry name" value="CuRO_1_CumA_like"/>
    <property type="match status" value="1"/>
</dbReference>
<dbReference type="PANTHER" id="PTHR11709">
    <property type="entry name" value="MULTI-COPPER OXIDASE"/>
    <property type="match status" value="1"/>
</dbReference>
<gene>
    <name evidence="9" type="ORF">GCM10009733_022480</name>
</gene>
<dbReference type="InterPro" id="IPR011707">
    <property type="entry name" value="Cu-oxidase-like_N"/>
</dbReference>
<feature type="domain" description="Plastocyanin-like" evidence="6">
    <location>
        <begin position="174"/>
        <end position="323"/>
    </location>
</feature>
<feature type="chain" id="PRO_5047164770" description="Multicopper oxidase family protein" evidence="5">
    <location>
        <begin position="20"/>
        <end position="585"/>
    </location>
</feature>
<name>A0ABP4QYB5_9ACTN</name>
<dbReference type="InterPro" id="IPR008972">
    <property type="entry name" value="Cupredoxin"/>
</dbReference>
<evidence type="ECO:0000259" key="6">
    <source>
        <dbReference type="Pfam" id="PF00394"/>
    </source>
</evidence>
<evidence type="ECO:0000313" key="9">
    <source>
        <dbReference type="EMBL" id="GAA1625306.1"/>
    </source>
</evidence>
<dbReference type="PROSITE" id="PS00079">
    <property type="entry name" value="MULTICOPPER_OXIDASE1"/>
    <property type="match status" value="2"/>
</dbReference>
<evidence type="ECO:0000256" key="2">
    <source>
        <dbReference type="ARBA" id="ARBA00023002"/>
    </source>
</evidence>
<dbReference type="InterPro" id="IPR033138">
    <property type="entry name" value="Cu_oxidase_CS"/>
</dbReference>
<dbReference type="Pfam" id="PF07731">
    <property type="entry name" value="Cu-oxidase_2"/>
    <property type="match status" value="1"/>
</dbReference>
<feature type="domain" description="Plastocyanin-like" evidence="7">
    <location>
        <begin position="372"/>
        <end position="474"/>
    </location>
</feature>
<accession>A0ABP4QYB5</accession>
<keyword evidence="1" id="KW-0479">Metal-binding</keyword>
<comment type="caution">
    <text evidence="9">The sequence shown here is derived from an EMBL/GenBank/DDBJ whole genome shotgun (WGS) entry which is preliminary data.</text>
</comment>
<sequence>MFVTGMFAALGATPAAAGAATGGVESVGGVKGVGGVGGVGRVARPPRGVTLRARPASVSLGRRTVSTWAYGESLPGPRIDATAGGVVRARLVNDLPAPTTVHWHGIRIDPRMDGAPGYTQQPTRPGGTFDYVFEVPDPGTYFYHSHVGMQNDRGLYGPLIVEDPREPLGYDEEFTVLLDDWLDGVSGTPDDALRRLNASTEHDDTLRSDLLGGVVGELRHPYHLVNGRTPDAPAVFISRPGRLVRFRVINAAADTPFRVALGGHRIAITHTDGFPCRPVTVDTFLIGMGERYDFLVRLGPGAFPLVAEAEGKRARAFAVVRTTKLASTPNRNVRLPELNGRILTYADLEARDSDELPRPARRVTVTLGMRPSGNEWTMNDRLANDPMRLRVERGETIRIVLDNQSPMWHPMHLHGHTFQLRGTGWGGPRKDTVNVKPRERLNIDVQADNPGEWMFHCHNLYHQEQGMMGTFGYGPQPPGLGHSTHGNQGGQGGQGSRSDRGGRGGNGTPAGHAGQGVHGGRAGHGGQDTRGGRDGDGGHAGRGGDGGRGDGARGGQGGAGSHGASRPDKPAERPTSRRHRREADH</sequence>
<dbReference type="Pfam" id="PF07732">
    <property type="entry name" value="Cu-oxidase_3"/>
    <property type="match status" value="1"/>
</dbReference>
<dbReference type="Gene3D" id="2.60.40.420">
    <property type="entry name" value="Cupredoxins - blue copper proteins"/>
    <property type="match status" value="3"/>
</dbReference>
<dbReference type="PANTHER" id="PTHR11709:SF394">
    <property type="entry name" value="FI03373P-RELATED"/>
    <property type="match status" value="1"/>
</dbReference>
<evidence type="ECO:0000256" key="4">
    <source>
        <dbReference type="SAM" id="MobiDB-lite"/>
    </source>
</evidence>
<keyword evidence="2" id="KW-0560">Oxidoreductase</keyword>
<feature type="compositionally biased region" description="Gly residues" evidence="4">
    <location>
        <begin position="503"/>
        <end position="529"/>
    </location>
</feature>
<keyword evidence="3" id="KW-0186">Copper</keyword>
<feature type="compositionally biased region" description="Gly residues" evidence="4">
    <location>
        <begin position="552"/>
        <end position="561"/>
    </location>
</feature>
<dbReference type="InterPro" id="IPR001117">
    <property type="entry name" value="Cu-oxidase_2nd"/>
</dbReference>
<proteinExistence type="predicted"/>
<evidence type="ECO:0000256" key="5">
    <source>
        <dbReference type="SAM" id="SignalP"/>
    </source>
</evidence>
<evidence type="ECO:0008006" key="11">
    <source>
        <dbReference type="Google" id="ProtNLM"/>
    </source>
</evidence>
<evidence type="ECO:0000256" key="3">
    <source>
        <dbReference type="ARBA" id="ARBA00023008"/>
    </source>
</evidence>
<feature type="signal peptide" evidence="5">
    <location>
        <begin position="1"/>
        <end position="19"/>
    </location>
</feature>
<dbReference type="Proteomes" id="UP001500064">
    <property type="component" value="Unassembled WGS sequence"/>
</dbReference>
<dbReference type="InterPro" id="IPR002355">
    <property type="entry name" value="Cu_oxidase_Cu_BS"/>
</dbReference>
<dbReference type="InterPro" id="IPR034279">
    <property type="entry name" value="CuRO_3_CopA"/>
</dbReference>
<keyword evidence="10" id="KW-1185">Reference proteome</keyword>
<evidence type="ECO:0000256" key="1">
    <source>
        <dbReference type="ARBA" id="ARBA00022723"/>
    </source>
</evidence>
<feature type="compositionally biased region" description="Basic and acidic residues" evidence="4">
    <location>
        <begin position="530"/>
        <end position="539"/>
    </location>
</feature>